<evidence type="ECO:0000313" key="4">
    <source>
        <dbReference type="Proteomes" id="UP000293583"/>
    </source>
</evidence>
<dbReference type="GO" id="GO:0016758">
    <property type="term" value="F:hexosyltransferase activity"/>
    <property type="evidence" value="ECO:0007669"/>
    <property type="project" value="TreeGrafter"/>
</dbReference>
<dbReference type="PANTHER" id="PTHR34136:SF1">
    <property type="entry name" value="UDP-N-ACETYL-D-MANNOSAMINURONIC ACID TRANSFERASE"/>
    <property type="match status" value="1"/>
</dbReference>
<keyword evidence="4" id="KW-1185">Reference proteome</keyword>
<keyword evidence="2 3" id="KW-0808">Transferase</keyword>
<dbReference type="Proteomes" id="UP000293583">
    <property type="component" value="Unassembled WGS sequence"/>
</dbReference>
<proteinExistence type="predicted"/>
<dbReference type="EMBL" id="SEWY01000001">
    <property type="protein sequence ID" value="TBH75028.1"/>
    <property type="molecule type" value="Genomic_DNA"/>
</dbReference>
<organism evidence="3 4">
    <name type="scientific">Aquirufa antheringensis</name>
    <dbReference type="NCBI Taxonomy" id="2516559"/>
    <lineage>
        <taxon>Bacteria</taxon>
        <taxon>Pseudomonadati</taxon>
        <taxon>Bacteroidota</taxon>
        <taxon>Cytophagia</taxon>
        <taxon>Cytophagales</taxon>
        <taxon>Flectobacillaceae</taxon>
        <taxon>Aquirufa</taxon>
    </lineage>
</organism>
<sequence length="259" mass="29134">MPKRMKHKRVNILGTPVSSLTMNELFNDWEAVIKEGKKVQVCITPVNSILAARATARVQEIYQHADYVLCDGVPVKWASNFLGDPIKERITGLDVLPRIFPFAASKNFSIFLLGASPGVAETLEAVMEAKHPGVKIVGTFVPPFRVVFSDEENEEMIEAINAVKPDILLVSLTAPKQDIWIAENLEKLNTHVAIGIGGAFEVAAGMIQRAPLWMQKSGLEWFYRFLQEPKRMFRRYFVEAPVFIPLIIQQKISTRFGRP</sequence>
<protein>
    <submittedName>
        <fullName evidence="3">Glycosyltransferase</fullName>
    </submittedName>
</protein>
<comment type="caution">
    <text evidence="3">The sequence shown here is derived from an EMBL/GenBank/DDBJ whole genome shotgun (WGS) entry which is preliminary data.</text>
</comment>
<evidence type="ECO:0000256" key="1">
    <source>
        <dbReference type="ARBA" id="ARBA00022676"/>
    </source>
</evidence>
<accession>A0A4Q9BI94</accession>
<dbReference type="InterPro" id="IPR004629">
    <property type="entry name" value="WecG_TagA_CpsF"/>
</dbReference>
<keyword evidence="1" id="KW-0328">Glycosyltransferase</keyword>
<dbReference type="PANTHER" id="PTHR34136">
    <property type="match status" value="1"/>
</dbReference>
<dbReference type="CDD" id="cd06533">
    <property type="entry name" value="Glyco_transf_WecG_TagA"/>
    <property type="match status" value="1"/>
</dbReference>
<reference evidence="3 4" key="1">
    <citation type="submission" date="2019-02" db="EMBL/GenBank/DDBJ databases">
        <title>Genome of a new Bacteroidetes strain.</title>
        <authorList>
            <person name="Pitt A."/>
        </authorList>
    </citation>
    <scope>NUCLEOTIDE SEQUENCE [LARGE SCALE GENOMIC DNA]</scope>
    <source>
        <strain evidence="3 4">103A-SOEBACH</strain>
    </source>
</reference>
<gene>
    <name evidence="3" type="ORF">EWU20_00215</name>
</gene>
<evidence type="ECO:0000256" key="2">
    <source>
        <dbReference type="ARBA" id="ARBA00022679"/>
    </source>
</evidence>
<dbReference type="Pfam" id="PF03808">
    <property type="entry name" value="Glyco_tran_WecG"/>
    <property type="match status" value="1"/>
</dbReference>
<dbReference type="NCBIfam" id="TIGR00696">
    <property type="entry name" value="wecG_tagA_cpsF"/>
    <property type="match status" value="1"/>
</dbReference>
<name>A0A4Q9BI94_9BACT</name>
<evidence type="ECO:0000313" key="3">
    <source>
        <dbReference type="EMBL" id="TBH75028.1"/>
    </source>
</evidence>
<dbReference type="AlphaFoldDB" id="A0A4Q9BI94"/>